<dbReference type="Proteomes" id="UP000321960">
    <property type="component" value="Unassembled WGS sequence"/>
</dbReference>
<protein>
    <submittedName>
        <fullName evidence="1">Uncharacterized protein</fullName>
    </submittedName>
</protein>
<reference evidence="1 3" key="3">
    <citation type="submission" date="2019-07" db="EMBL/GenBank/DDBJ databases">
        <title>Whole genome shotgun sequence of Methylobacterium oxalidis NBRC 107715.</title>
        <authorList>
            <person name="Hosoyama A."/>
            <person name="Uohara A."/>
            <person name="Ohji S."/>
            <person name="Ichikawa N."/>
        </authorList>
    </citation>
    <scope>NUCLEOTIDE SEQUENCE [LARGE SCALE GENOMIC DNA]</scope>
    <source>
        <strain evidence="1 3">NBRC 107715</strain>
    </source>
</reference>
<name>A0A512J9C4_9HYPH</name>
<comment type="caution">
    <text evidence="1">The sequence shown here is derived from an EMBL/GenBank/DDBJ whole genome shotgun (WGS) entry which is preliminary data.</text>
</comment>
<organism evidence="1 3">
    <name type="scientific">Methylobacterium oxalidis</name>
    <dbReference type="NCBI Taxonomy" id="944322"/>
    <lineage>
        <taxon>Bacteria</taxon>
        <taxon>Pseudomonadati</taxon>
        <taxon>Pseudomonadota</taxon>
        <taxon>Alphaproteobacteria</taxon>
        <taxon>Hyphomicrobiales</taxon>
        <taxon>Methylobacteriaceae</taxon>
        <taxon>Methylobacterium</taxon>
    </lineage>
</organism>
<evidence type="ECO:0000313" key="3">
    <source>
        <dbReference type="Proteomes" id="UP000321960"/>
    </source>
</evidence>
<reference evidence="4" key="2">
    <citation type="journal article" date="2019" name="Int. J. Syst. Evol. Microbiol.">
        <title>The Global Catalogue of Microorganisms (GCM) 10K type strain sequencing project: providing services to taxonomists for standard genome sequencing and annotation.</title>
        <authorList>
            <consortium name="The Broad Institute Genomics Platform"/>
            <consortium name="The Broad Institute Genome Sequencing Center for Infectious Disease"/>
            <person name="Wu L."/>
            <person name="Ma J."/>
        </authorList>
    </citation>
    <scope>NUCLEOTIDE SEQUENCE [LARGE SCALE GENOMIC DNA]</scope>
    <source>
        <strain evidence="4">NBRC 107715</strain>
    </source>
</reference>
<dbReference type="RefSeq" id="WP_170267953.1">
    <property type="nucleotide sequence ID" value="NZ_BJZU01000104.1"/>
</dbReference>
<proteinExistence type="predicted"/>
<accession>A0A512J9C4</accession>
<evidence type="ECO:0000313" key="1">
    <source>
        <dbReference type="EMBL" id="GEP06459.1"/>
    </source>
</evidence>
<dbReference type="EMBL" id="BSPK01000072">
    <property type="protein sequence ID" value="GLS65499.1"/>
    <property type="molecule type" value="Genomic_DNA"/>
</dbReference>
<evidence type="ECO:0000313" key="4">
    <source>
        <dbReference type="Proteomes" id="UP001156856"/>
    </source>
</evidence>
<reference evidence="2" key="1">
    <citation type="journal article" date="2014" name="Int. J. Syst. Evol. Microbiol.">
        <title>Complete genome of a new Firmicutes species belonging to the dominant human colonic microbiota ('Ruminococcus bicirculans') reveals two chromosomes and a selective capacity to utilize plant glucans.</title>
        <authorList>
            <consortium name="NISC Comparative Sequencing Program"/>
            <person name="Wegmann U."/>
            <person name="Louis P."/>
            <person name="Goesmann A."/>
            <person name="Henrissat B."/>
            <person name="Duncan S.H."/>
            <person name="Flint H.J."/>
        </authorList>
    </citation>
    <scope>NUCLEOTIDE SEQUENCE</scope>
    <source>
        <strain evidence="2">NBRC 107715</strain>
    </source>
</reference>
<gene>
    <name evidence="2" type="ORF">GCM10007888_38810</name>
    <name evidence="1" type="ORF">MOX02_44970</name>
</gene>
<evidence type="ECO:0000313" key="2">
    <source>
        <dbReference type="EMBL" id="GLS65499.1"/>
    </source>
</evidence>
<dbReference type="EMBL" id="BJZU01000104">
    <property type="protein sequence ID" value="GEP06459.1"/>
    <property type="molecule type" value="Genomic_DNA"/>
</dbReference>
<keyword evidence="4" id="KW-1185">Reference proteome</keyword>
<reference evidence="2" key="4">
    <citation type="submission" date="2023-01" db="EMBL/GenBank/DDBJ databases">
        <title>Draft genome sequence of Methylobacterium oxalidis strain NBRC 107715.</title>
        <authorList>
            <person name="Sun Q."/>
            <person name="Mori K."/>
        </authorList>
    </citation>
    <scope>NUCLEOTIDE SEQUENCE</scope>
    <source>
        <strain evidence="2">NBRC 107715</strain>
    </source>
</reference>
<dbReference type="Proteomes" id="UP001156856">
    <property type="component" value="Unassembled WGS sequence"/>
</dbReference>
<dbReference type="AlphaFoldDB" id="A0A512J9C4"/>
<sequence length="117" mass="12253">MTFPPFTETGVAELRAILSFMTEAAVAVLTDPGYQFAPAGPGIADAATDPRIALIGVCVASQQVAGYGFLIDLREAACPTCRASGFNTGLGFWRYTCGAEILTSGDVDRPCAEEVRS</sequence>